<dbReference type="EMBL" id="CP001742">
    <property type="protein sequence ID" value="ADL18819.1"/>
    <property type="molecule type" value="Genomic_DNA"/>
</dbReference>
<evidence type="ECO:0000313" key="2">
    <source>
        <dbReference type="Proteomes" id="UP000000346"/>
    </source>
</evidence>
<dbReference type="InParanoid" id="D9Q0I1"/>
<keyword evidence="2" id="KW-1185">Reference proteome</keyword>
<dbReference type="HOGENOM" id="CLU_3245156_0_0_2"/>
<evidence type="ECO:0000313" key="1">
    <source>
        <dbReference type="EMBL" id="ADL18819.1"/>
    </source>
</evidence>
<organism evidence="1 2">
    <name type="scientific">Acidilobus saccharovorans (strain DSM 16705 / JCM 18335 / VKM B-2471 / 345-15)</name>
    <dbReference type="NCBI Taxonomy" id="666510"/>
    <lineage>
        <taxon>Archaea</taxon>
        <taxon>Thermoproteota</taxon>
        <taxon>Thermoprotei</taxon>
        <taxon>Acidilobales</taxon>
        <taxon>Acidilobaceae</taxon>
        <taxon>Acidilobus</taxon>
    </lineage>
</organism>
<dbReference type="Proteomes" id="UP000000346">
    <property type="component" value="Chromosome"/>
</dbReference>
<proteinExistence type="predicted"/>
<accession>D9Q0I1</accession>
<name>D9Q0I1_ACIS3</name>
<dbReference type="KEGG" id="asc:ASAC_0412"/>
<gene>
    <name evidence="1" type="ordered locus">ASAC_0412</name>
</gene>
<sequence>MPGPVETSVASLKGLLAVGAVESKLKAFKYSPTERSGDALVL</sequence>
<dbReference type="STRING" id="666510.ASAC_0412"/>
<reference evidence="1 2" key="1">
    <citation type="journal article" date="2010" name="Appl. Environ. Microbiol.">
        <title>The genome sequence of the crenarchaeon Acidilobus saccharovorans supports a new order, Acidilobales, and suggests an important ecological role in terrestrial acidic hot springs.</title>
        <authorList>
            <person name="Mardanov A.V."/>
            <person name="Svetlitchnyi V.A."/>
            <person name="Beletsky A.V."/>
            <person name="Prokofeva M.I."/>
            <person name="Bonch-Osmolovskaya E.A."/>
            <person name="Ravin N.V."/>
            <person name="Skryabin K.G."/>
        </authorList>
    </citation>
    <scope>NUCLEOTIDE SEQUENCE [LARGE SCALE GENOMIC DNA]</scope>
    <source>
        <strain evidence="2">DSM 16705 / JCM 18335 / VKM B-2471 / 345-15</strain>
    </source>
</reference>
<dbReference type="AlphaFoldDB" id="D9Q0I1"/>
<protein>
    <submittedName>
        <fullName evidence="1">Uncharacterized protein</fullName>
    </submittedName>
</protein>